<dbReference type="Pfam" id="PF02913">
    <property type="entry name" value="FAD-oxidase_C"/>
    <property type="match status" value="1"/>
</dbReference>
<dbReference type="Gene3D" id="3.30.465.10">
    <property type="match status" value="1"/>
</dbReference>
<protein>
    <recommendedName>
        <fullName evidence="7">D-lactate dehydrogenase (cytochrome)</fullName>
        <ecNumber evidence="7">1.1.2.4</ecNumber>
    </recommendedName>
</protein>
<dbReference type="SUPFAM" id="SSF56176">
    <property type="entry name" value="FAD-binding/transporter-associated domain-like"/>
    <property type="match status" value="1"/>
</dbReference>
<sequence length="472" mass="51062">MNHPAPPSQLIRRPIPQAMLDALRARFGDRLSTAEAVRAHHGRDESAYDPMLPDAVVFAQTTEDVAAVAKLCHAHEIPLIPYGAGSSLEGHLLAVAGGVSLDLSQMNRVLSVHPEDLTVTVEPGVTRKQLNTEIRDTGLFFPIDPGADASIGGMCATRASGTNAVRYGTMRENVLNLTVVTADGRIIKTANRARKSSAGYDLTRLFIGSEGTLGVITEITLKLYPQPEAVSAAVCAFPSMGDAVSAVIDTIQMGVPIARVEFVDALAIRAINQYDKLTLPEMPTLFFEFHGSAHGVQEQAETVQAIAAEHKGQGFEWATRPEDRSRLWNARHNAYFAFLQLKPGCRAVTTDVCVPISRLAECVVETEKDLLASALQLPAPIVGHVGDGNFHVALLIDPNKPEELEEAERINQRIVARAIAMDGTCTGEHGVGLHKMDFLITEHGNDAIDLMRSVKQALDPKHILNPGKIFHL</sequence>
<feature type="domain" description="FAD-binding PCMH-type" evidence="8">
    <location>
        <begin position="49"/>
        <end position="226"/>
    </location>
</feature>
<dbReference type="PANTHER" id="PTHR11748">
    <property type="entry name" value="D-LACTATE DEHYDROGENASE"/>
    <property type="match status" value="1"/>
</dbReference>
<dbReference type="FunFam" id="3.30.43.10:FF:000010">
    <property type="entry name" value="probable D-lactate dehydrogenase, mitochondrial"/>
    <property type="match status" value="1"/>
</dbReference>
<proteinExistence type="inferred from homology"/>
<evidence type="ECO:0000259" key="8">
    <source>
        <dbReference type="PROSITE" id="PS51387"/>
    </source>
</evidence>
<keyword evidence="3" id="KW-0285">Flavoprotein</keyword>
<keyword evidence="5" id="KW-0809">Transit peptide</keyword>
<evidence type="ECO:0000256" key="3">
    <source>
        <dbReference type="ARBA" id="ARBA00022630"/>
    </source>
</evidence>
<dbReference type="GO" id="GO:0071949">
    <property type="term" value="F:FAD binding"/>
    <property type="evidence" value="ECO:0007669"/>
    <property type="project" value="InterPro"/>
</dbReference>
<dbReference type="Proteomes" id="UP000575469">
    <property type="component" value="Unassembled WGS sequence"/>
</dbReference>
<dbReference type="FunFam" id="1.10.45.10:FF:000001">
    <property type="entry name" value="D-lactate dehydrogenase mitochondrial"/>
    <property type="match status" value="1"/>
</dbReference>
<organism evidence="9 10">
    <name type="scientific">Ralstonia insidiosa</name>
    <dbReference type="NCBI Taxonomy" id="190721"/>
    <lineage>
        <taxon>Bacteria</taxon>
        <taxon>Pseudomonadati</taxon>
        <taxon>Pseudomonadota</taxon>
        <taxon>Betaproteobacteria</taxon>
        <taxon>Burkholderiales</taxon>
        <taxon>Burkholderiaceae</taxon>
        <taxon>Ralstonia</taxon>
    </lineage>
</organism>
<dbReference type="Gene3D" id="3.30.70.2740">
    <property type="match status" value="1"/>
</dbReference>
<reference evidence="9 10" key="1">
    <citation type="submission" date="2020-04" db="EMBL/GenBank/DDBJ databases">
        <title>Ralstonia insidiosa genome sequencing and assembly.</title>
        <authorList>
            <person name="Martins R.C.R."/>
            <person name="Perdigao-Neto L.V."/>
            <person name="Levin A.S.S."/>
            <person name="Costa S.F."/>
        </authorList>
    </citation>
    <scope>NUCLEOTIDE SEQUENCE [LARGE SCALE GENOMIC DNA]</scope>
    <source>
        <strain evidence="9 10">5047</strain>
    </source>
</reference>
<evidence type="ECO:0000256" key="2">
    <source>
        <dbReference type="ARBA" id="ARBA00008000"/>
    </source>
</evidence>
<evidence type="ECO:0000256" key="5">
    <source>
        <dbReference type="ARBA" id="ARBA00022946"/>
    </source>
</evidence>
<name>A0A848NWQ0_9RALS</name>
<evidence type="ECO:0000313" key="9">
    <source>
        <dbReference type="EMBL" id="NMV39482.1"/>
    </source>
</evidence>
<dbReference type="InterPro" id="IPR016166">
    <property type="entry name" value="FAD-bd_PCMH"/>
</dbReference>
<dbReference type="RefSeq" id="WP_104657780.1">
    <property type="nucleotide sequence ID" value="NZ_JABBZM010000014.1"/>
</dbReference>
<dbReference type="AlphaFoldDB" id="A0A848NWQ0"/>
<dbReference type="InterPro" id="IPR016169">
    <property type="entry name" value="FAD-bd_PCMH_sub2"/>
</dbReference>
<dbReference type="GO" id="GO:1903457">
    <property type="term" value="P:lactate catabolic process"/>
    <property type="evidence" value="ECO:0007669"/>
    <property type="project" value="TreeGrafter"/>
</dbReference>
<dbReference type="Gene3D" id="1.10.45.10">
    <property type="entry name" value="Vanillyl-alcohol Oxidase, Chain A, domain 4"/>
    <property type="match status" value="1"/>
</dbReference>
<dbReference type="EC" id="1.1.2.4" evidence="7"/>
<keyword evidence="6" id="KW-0560">Oxidoreductase</keyword>
<evidence type="ECO:0000256" key="6">
    <source>
        <dbReference type="ARBA" id="ARBA00023002"/>
    </source>
</evidence>
<accession>A0A848NWQ0</accession>
<evidence type="ECO:0000256" key="7">
    <source>
        <dbReference type="ARBA" id="ARBA00038897"/>
    </source>
</evidence>
<dbReference type="Pfam" id="PF01565">
    <property type="entry name" value="FAD_binding_4"/>
    <property type="match status" value="1"/>
</dbReference>
<dbReference type="GO" id="GO:0008720">
    <property type="term" value="F:D-lactate dehydrogenase (NAD+) activity"/>
    <property type="evidence" value="ECO:0007669"/>
    <property type="project" value="TreeGrafter"/>
</dbReference>
<dbReference type="InterPro" id="IPR016164">
    <property type="entry name" value="FAD-linked_Oxase-like_C"/>
</dbReference>
<dbReference type="InterPro" id="IPR016171">
    <property type="entry name" value="Vanillyl_alc_oxidase_C-sub2"/>
</dbReference>
<dbReference type="InterPro" id="IPR036318">
    <property type="entry name" value="FAD-bd_PCMH-like_sf"/>
</dbReference>
<dbReference type="SUPFAM" id="SSF55103">
    <property type="entry name" value="FAD-linked oxidases, C-terminal domain"/>
    <property type="match status" value="1"/>
</dbReference>
<dbReference type="InterPro" id="IPR006094">
    <property type="entry name" value="Oxid_FAD_bind_N"/>
</dbReference>
<dbReference type="EMBL" id="JABBZM010000014">
    <property type="protein sequence ID" value="NMV39482.1"/>
    <property type="molecule type" value="Genomic_DNA"/>
</dbReference>
<dbReference type="InterPro" id="IPR004113">
    <property type="entry name" value="FAD-bd_oxidored_4_C"/>
</dbReference>
<comment type="cofactor">
    <cofactor evidence="1">
        <name>FAD</name>
        <dbReference type="ChEBI" id="CHEBI:57692"/>
    </cofactor>
</comment>
<comment type="caution">
    <text evidence="9">The sequence shown here is derived from an EMBL/GenBank/DDBJ whole genome shotgun (WGS) entry which is preliminary data.</text>
</comment>
<evidence type="ECO:0000256" key="1">
    <source>
        <dbReference type="ARBA" id="ARBA00001974"/>
    </source>
</evidence>
<gene>
    <name evidence="9" type="ORF">HGR00_16325</name>
</gene>
<dbReference type="FunFam" id="3.30.465.10:FF:000014">
    <property type="entry name" value="D-lactate dehydrogenase (Cytochrome), putative"/>
    <property type="match status" value="1"/>
</dbReference>
<dbReference type="PROSITE" id="PS51387">
    <property type="entry name" value="FAD_PCMH"/>
    <property type="match status" value="1"/>
</dbReference>
<evidence type="ECO:0000256" key="4">
    <source>
        <dbReference type="ARBA" id="ARBA00022827"/>
    </source>
</evidence>
<dbReference type="PANTHER" id="PTHR11748:SF111">
    <property type="entry name" value="D-LACTATE DEHYDROGENASE, MITOCHONDRIAL-RELATED"/>
    <property type="match status" value="1"/>
</dbReference>
<dbReference type="FunFam" id="3.30.70.2740:FF:000001">
    <property type="entry name" value="D-lactate dehydrogenase mitochondrial"/>
    <property type="match status" value="1"/>
</dbReference>
<comment type="similarity">
    <text evidence="2">Belongs to the FAD-binding oxidoreductase/transferase type 4 family.</text>
</comment>
<keyword evidence="4" id="KW-0274">FAD</keyword>
<evidence type="ECO:0000313" key="10">
    <source>
        <dbReference type="Proteomes" id="UP000575469"/>
    </source>
</evidence>
<dbReference type="GO" id="GO:0004458">
    <property type="term" value="F:D-lactate dehydrogenase (cytochrome) activity"/>
    <property type="evidence" value="ECO:0007669"/>
    <property type="project" value="UniProtKB-EC"/>
</dbReference>